<dbReference type="HAMAP" id="MF_03037">
    <property type="entry name" value="ciao1"/>
    <property type="match status" value="1"/>
</dbReference>
<gene>
    <name evidence="3" type="primary">CIA1</name>
    <name evidence="6" type="ORF">BCV69DRAFT_284477</name>
</gene>
<feature type="repeat" description="WD" evidence="4">
    <location>
        <begin position="102"/>
        <end position="134"/>
    </location>
</feature>
<evidence type="ECO:0000313" key="6">
    <source>
        <dbReference type="EMBL" id="PWN19337.1"/>
    </source>
</evidence>
<dbReference type="InterPro" id="IPR019775">
    <property type="entry name" value="WD40_repeat_CS"/>
</dbReference>
<dbReference type="GO" id="GO:0016226">
    <property type="term" value="P:iron-sulfur cluster assembly"/>
    <property type="evidence" value="ECO:0007669"/>
    <property type="project" value="UniProtKB-UniRule"/>
</dbReference>
<dbReference type="Pfam" id="PF00400">
    <property type="entry name" value="WD40"/>
    <property type="match status" value="6"/>
</dbReference>
<keyword evidence="7" id="KW-1185">Reference proteome</keyword>
<evidence type="ECO:0000313" key="7">
    <source>
        <dbReference type="Proteomes" id="UP000245942"/>
    </source>
</evidence>
<dbReference type="InterPro" id="IPR001680">
    <property type="entry name" value="WD40_rpt"/>
</dbReference>
<dbReference type="SUPFAM" id="SSF50978">
    <property type="entry name" value="WD40 repeat-like"/>
    <property type="match status" value="1"/>
</dbReference>
<feature type="repeat" description="WD" evidence="4">
    <location>
        <begin position="451"/>
        <end position="468"/>
    </location>
</feature>
<keyword evidence="2" id="KW-0677">Repeat</keyword>
<dbReference type="PRINTS" id="PR00320">
    <property type="entry name" value="GPROTEINBRPT"/>
</dbReference>
<protein>
    <recommendedName>
        <fullName evidence="3">Probable cytosolic iron-sulfur protein assembly protein 1</fullName>
    </recommendedName>
</protein>
<dbReference type="InterPro" id="IPR015943">
    <property type="entry name" value="WD40/YVTN_repeat-like_dom_sf"/>
</dbReference>
<evidence type="ECO:0000256" key="2">
    <source>
        <dbReference type="ARBA" id="ARBA00022737"/>
    </source>
</evidence>
<evidence type="ECO:0000256" key="3">
    <source>
        <dbReference type="HAMAP-Rule" id="MF_03037"/>
    </source>
</evidence>
<accession>A0A316U240</accession>
<feature type="repeat" description="WD" evidence="4">
    <location>
        <begin position="213"/>
        <end position="244"/>
    </location>
</feature>
<name>A0A316U240_9BASI</name>
<dbReference type="PROSITE" id="PS50294">
    <property type="entry name" value="WD_REPEATS_REGION"/>
    <property type="match status" value="4"/>
</dbReference>
<dbReference type="PROSITE" id="PS50082">
    <property type="entry name" value="WD_REPEATS_2"/>
    <property type="match status" value="6"/>
</dbReference>
<dbReference type="PROSITE" id="PS00678">
    <property type="entry name" value="WD_REPEATS_1"/>
    <property type="match status" value="1"/>
</dbReference>
<feature type="region of interest" description="Disordered" evidence="5">
    <location>
        <begin position="1"/>
        <end position="32"/>
    </location>
</feature>
<dbReference type="CDD" id="cd00200">
    <property type="entry name" value="WD40"/>
    <property type="match status" value="1"/>
</dbReference>
<feature type="repeat" description="WD" evidence="4">
    <location>
        <begin position="258"/>
        <end position="289"/>
    </location>
</feature>
<dbReference type="InterPro" id="IPR028608">
    <property type="entry name" value="CIAO1/Cia1"/>
</dbReference>
<dbReference type="Proteomes" id="UP000245942">
    <property type="component" value="Unassembled WGS sequence"/>
</dbReference>
<feature type="repeat" description="WD" evidence="4">
    <location>
        <begin position="168"/>
        <end position="202"/>
    </location>
</feature>
<reference evidence="6 7" key="1">
    <citation type="journal article" date="2018" name="Mol. Biol. Evol.">
        <title>Broad Genomic Sampling Reveals a Smut Pathogenic Ancestry of the Fungal Clade Ustilaginomycotina.</title>
        <authorList>
            <person name="Kijpornyongpan T."/>
            <person name="Mondo S.J."/>
            <person name="Barry K."/>
            <person name="Sandor L."/>
            <person name="Lee J."/>
            <person name="Lipzen A."/>
            <person name="Pangilinan J."/>
            <person name="LaButti K."/>
            <person name="Hainaut M."/>
            <person name="Henrissat B."/>
            <person name="Grigoriev I.V."/>
            <person name="Spatafora J.W."/>
            <person name="Aime M.C."/>
        </authorList>
    </citation>
    <scope>NUCLEOTIDE SEQUENCE [LARGE SCALE GENOMIC DNA]</scope>
    <source>
        <strain evidence="6 7">MCA 4718</strain>
    </source>
</reference>
<dbReference type="AlphaFoldDB" id="A0A316U240"/>
<feature type="region of interest" description="Disordered" evidence="5">
    <location>
        <begin position="387"/>
        <end position="459"/>
    </location>
</feature>
<sequence>MAEDASLPQSEPSQASTSTPSKPADANTQLSSVPQLHLVADLPSHSDRAWSAAWNPRQALLATCSTDKDVRLFSYAASSSSAAASTSSGSGQIDFTLRETIPTGHKRTVRQVAWSPSGRTLATASFDSTVGIWQPLESFSNEPSTVDVAGNPSQGASSSLVWDCIGTLEGHESECKSVAFSRTGSLLASCSRDKSVWIWEVQPDGDFECLSVLMEHSQDVKCVAWSTAEDVLASGSYDDTIKLYLDDPGEDWFCYATLTGHTSTVWSLKFSPCGKYLVSASDDETLRIWTRLDEEEAERRGLKVDGKMPGRKGEKWICTNIVKGWWTRTVYSVDWARGREGTLGRIAAGGGDGRICVFEVLPPSSPSSATPIVNLHSTVQDAHGVSDLNALSFGPPDLSGRASGLEAEDFPDAPQEGEESRFQEVDDDEDEEMGESGARAGAKQDQRWDDLICSTGDDGTVRVWRVPA</sequence>
<dbReference type="SMART" id="SM00320">
    <property type="entry name" value="WD40"/>
    <property type="match status" value="7"/>
</dbReference>
<evidence type="ECO:0000256" key="4">
    <source>
        <dbReference type="PROSITE-ProRule" id="PRU00221"/>
    </source>
</evidence>
<dbReference type="GO" id="GO:0097361">
    <property type="term" value="C:cytosolic [4Fe-4S] assembly targeting complex"/>
    <property type="evidence" value="ECO:0007669"/>
    <property type="project" value="InterPro"/>
</dbReference>
<organism evidence="6 7">
    <name type="scientific">Pseudomicrostroma glucosiphilum</name>
    <dbReference type="NCBI Taxonomy" id="1684307"/>
    <lineage>
        <taxon>Eukaryota</taxon>
        <taxon>Fungi</taxon>
        <taxon>Dikarya</taxon>
        <taxon>Basidiomycota</taxon>
        <taxon>Ustilaginomycotina</taxon>
        <taxon>Exobasidiomycetes</taxon>
        <taxon>Microstromatales</taxon>
        <taxon>Microstromatales incertae sedis</taxon>
        <taxon>Pseudomicrostroma</taxon>
    </lineage>
</organism>
<evidence type="ECO:0000256" key="5">
    <source>
        <dbReference type="SAM" id="MobiDB-lite"/>
    </source>
</evidence>
<feature type="compositionally biased region" description="Polar residues" evidence="5">
    <location>
        <begin position="7"/>
        <end position="32"/>
    </location>
</feature>
<dbReference type="PANTHER" id="PTHR19920:SF0">
    <property type="entry name" value="CYTOSOLIC IRON-SULFUR PROTEIN ASSEMBLY PROTEIN CIAO1-RELATED"/>
    <property type="match status" value="1"/>
</dbReference>
<feature type="repeat" description="WD" evidence="4">
    <location>
        <begin position="42"/>
        <end position="83"/>
    </location>
</feature>
<dbReference type="InterPro" id="IPR036322">
    <property type="entry name" value="WD40_repeat_dom_sf"/>
</dbReference>
<dbReference type="PANTHER" id="PTHR19920">
    <property type="entry name" value="WD40 PROTEIN CIAO1"/>
    <property type="match status" value="1"/>
</dbReference>
<dbReference type="OrthoDB" id="284782at2759"/>
<evidence type="ECO:0000256" key="1">
    <source>
        <dbReference type="ARBA" id="ARBA00022574"/>
    </source>
</evidence>
<dbReference type="Gene3D" id="2.130.10.10">
    <property type="entry name" value="YVTN repeat-like/Quinoprotein amine dehydrogenase"/>
    <property type="match status" value="1"/>
</dbReference>
<feature type="compositionally biased region" description="Acidic residues" evidence="5">
    <location>
        <begin position="406"/>
        <end position="417"/>
    </location>
</feature>
<dbReference type="InterPro" id="IPR020472">
    <property type="entry name" value="WD40_PAC1"/>
</dbReference>
<dbReference type="STRING" id="1684307.A0A316U240"/>
<comment type="function">
    <text evidence="3">Essential component of the cytosolic iron-sulfur (Fe/S) protein assembly machinery. Required for the maturation of extramitochondrial Fe/S proteins.</text>
</comment>
<feature type="compositionally biased region" description="Acidic residues" evidence="5">
    <location>
        <begin position="425"/>
        <end position="434"/>
    </location>
</feature>
<comment type="similarity">
    <text evidence="3">Belongs to the WD repeat CIA1 family.</text>
</comment>
<proteinExistence type="inferred from homology"/>
<keyword evidence="1 4" id="KW-0853">WD repeat</keyword>
<dbReference type="EMBL" id="KZ819332">
    <property type="protein sequence ID" value="PWN19337.1"/>
    <property type="molecule type" value="Genomic_DNA"/>
</dbReference>